<name>A0A6G4TV37_9ACTN</name>
<sequence length="344" mass="36610">MPERRFSRRTFTTGAAAAVVAPAAALSTSAATRPDGEVEPKGVVKNVTMYAEALPNNQLGYGLEPGKATIPGPLLVIDEGDTLVIELNNTLDVPVSIHPHGVDYTIDNDGTAMTDSVVPPGGKRTYTWSSHAQRERSDGTIVAGSAGYWHYHDHMVGTEHGTGGVRRGLYGGLIVRRKGDPLPDKTFTIVFNDMTINNKTGVAGDEVPNFTAKLGDRVEILMITHGELYHTFHLHGHRWADNRTGMLTSADDPTPLTDNKICGPGDSFGFQVVAGELVGSGHWMYHCHVQSHSDQGMAGMLIVQNPDGTVAGKHRPMAVPKAAGKDAKGAEGAEDAKASGHDAH</sequence>
<dbReference type="Gene3D" id="2.60.40.420">
    <property type="entry name" value="Cupredoxins - blue copper proteins"/>
    <property type="match status" value="2"/>
</dbReference>
<dbReference type="PANTHER" id="PTHR11709:SF394">
    <property type="entry name" value="FI03373P-RELATED"/>
    <property type="match status" value="1"/>
</dbReference>
<evidence type="ECO:0000256" key="2">
    <source>
        <dbReference type="ARBA" id="ARBA00023002"/>
    </source>
</evidence>
<dbReference type="GO" id="GO:0005507">
    <property type="term" value="F:copper ion binding"/>
    <property type="evidence" value="ECO:0007669"/>
    <property type="project" value="InterPro"/>
</dbReference>
<dbReference type="EMBL" id="JAAKZV010000012">
    <property type="protein sequence ID" value="NGN63306.1"/>
    <property type="molecule type" value="Genomic_DNA"/>
</dbReference>
<keyword evidence="2" id="KW-0560">Oxidoreductase</keyword>
<dbReference type="InterPro" id="IPR008972">
    <property type="entry name" value="Cupredoxin"/>
</dbReference>
<evidence type="ECO:0000313" key="8">
    <source>
        <dbReference type="EMBL" id="NGN63306.1"/>
    </source>
</evidence>
<dbReference type="GO" id="GO:0016491">
    <property type="term" value="F:oxidoreductase activity"/>
    <property type="evidence" value="ECO:0007669"/>
    <property type="project" value="UniProtKB-KW"/>
</dbReference>
<evidence type="ECO:0000256" key="5">
    <source>
        <dbReference type="SAM" id="SignalP"/>
    </source>
</evidence>
<feature type="compositionally biased region" description="Basic and acidic residues" evidence="4">
    <location>
        <begin position="323"/>
        <end position="344"/>
    </location>
</feature>
<reference evidence="8 9" key="1">
    <citation type="submission" date="2020-02" db="EMBL/GenBank/DDBJ databases">
        <title>Whole-genome analyses of novel actinobacteria.</title>
        <authorList>
            <person name="Sahin N."/>
        </authorList>
    </citation>
    <scope>NUCLEOTIDE SEQUENCE [LARGE SCALE GENOMIC DNA]</scope>
    <source>
        <strain evidence="8 9">A7024</strain>
    </source>
</reference>
<evidence type="ECO:0000256" key="3">
    <source>
        <dbReference type="ARBA" id="ARBA00023008"/>
    </source>
</evidence>
<dbReference type="Pfam" id="PF07731">
    <property type="entry name" value="Cu-oxidase_2"/>
    <property type="match status" value="1"/>
</dbReference>
<keyword evidence="5" id="KW-0732">Signal</keyword>
<comment type="caution">
    <text evidence="8">The sequence shown here is derived from an EMBL/GenBank/DDBJ whole genome shotgun (WGS) entry which is preliminary data.</text>
</comment>
<evidence type="ECO:0000313" key="9">
    <source>
        <dbReference type="Proteomes" id="UP000481583"/>
    </source>
</evidence>
<dbReference type="RefSeq" id="WP_165232401.1">
    <property type="nucleotide sequence ID" value="NZ_JAAKZV010000012.1"/>
</dbReference>
<keyword evidence="9" id="KW-1185">Reference proteome</keyword>
<proteinExistence type="predicted"/>
<dbReference type="InterPro" id="IPR002355">
    <property type="entry name" value="Cu_oxidase_Cu_BS"/>
</dbReference>
<dbReference type="PROSITE" id="PS00080">
    <property type="entry name" value="MULTICOPPER_OXIDASE2"/>
    <property type="match status" value="1"/>
</dbReference>
<evidence type="ECO:0000259" key="7">
    <source>
        <dbReference type="Pfam" id="PF07732"/>
    </source>
</evidence>
<keyword evidence="1" id="KW-0479">Metal-binding</keyword>
<evidence type="ECO:0000256" key="4">
    <source>
        <dbReference type="SAM" id="MobiDB-lite"/>
    </source>
</evidence>
<dbReference type="Proteomes" id="UP000481583">
    <property type="component" value="Unassembled WGS sequence"/>
</dbReference>
<dbReference type="InterPro" id="IPR011706">
    <property type="entry name" value="Cu-oxidase_C"/>
</dbReference>
<feature type="chain" id="PRO_5026251198" evidence="5">
    <location>
        <begin position="31"/>
        <end position="344"/>
    </location>
</feature>
<dbReference type="InterPro" id="IPR006311">
    <property type="entry name" value="TAT_signal"/>
</dbReference>
<dbReference type="PANTHER" id="PTHR11709">
    <property type="entry name" value="MULTI-COPPER OXIDASE"/>
    <property type="match status" value="1"/>
</dbReference>
<keyword evidence="3" id="KW-0186">Copper</keyword>
<dbReference type="PROSITE" id="PS51318">
    <property type="entry name" value="TAT"/>
    <property type="match status" value="1"/>
</dbReference>
<feature type="domain" description="Plastocyanin-like" evidence="6">
    <location>
        <begin position="190"/>
        <end position="305"/>
    </location>
</feature>
<feature type="domain" description="Plastocyanin-like" evidence="7">
    <location>
        <begin position="69"/>
        <end position="178"/>
    </location>
</feature>
<dbReference type="InterPro" id="IPR045087">
    <property type="entry name" value="Cu-oxidase_fam"/>
</dbReference>
<protein>
    <submittedName>
        <fullName evidence="8">Multicopper oxidase domain-containing protein</fullName>
    </submittedName>
</protein>
<feature type="signal peptide" evidence="5">
    <location>
        <begin position="1"/>
        <end position="30"/>
    </location>
</feature>
<organism evidence="8 9">
    <name type="scientific">Streptomyces coryli</name>
    <dbReference type="NCBI Taxonomy" id="1128680"/>
    <lineage>
        <taxon>Bacteria</taxon>
        <taxon>Bacillati</taxon>
        <taxon>Actinomycetota</taxon>
        <taxon>Actinomycetes</taxon>
        <taxon>Kitasatosporales</taxon>
        <taxon>Streptomycetaceae</taxon>
        <taxon>Streptomyces</taxon>
    </lineage>
</organism>
<dbReference type="AlphaFoldDB" id="A0A6G4TV37"/>
<dbReference type="Pfam" id="PF07732">
    <property type="entry name" value="Cu-oxidase_3"/>
    <property type="match status" value="1"/>
</dbReference>
<gene>
    <name evidence="8" type="ORF">G5C51_05215</name>
</gene>
<evidence type="ECO:0000259" key="6">
    <source>
        <dbReference type="Pfam" id="PF07731"/>
    </source>
</evidence>
<accession>A0A6G4TV37</accession>
<feature type="region of interest" description="Disordered" evidence="4">
    <location>
        <begin position="319"/>
        <end position="344"/>
    </location>
</feature>
<dbReference type="InterPro" id="IPR011707">
    <property type="entry name" value="Cu-oxidase-like_N"/>
</dbReference>
<dbReference type="SUPFAM" id="SSF49503">
    <property type="entry name" value="Cupredoxins"/>
    <property type="match status" value="2"/>
</dbReference>
<evidence type="ECO:0000256" key="1">
    <source>
        <dbReference type="ARBA" id="ARBA00022723"/>
    </source>
</evidence>